<comment type="caution">
    <text evidence="7">The sequence shown here is derived from an EMBL/GenBank/DDBJ whole genome shotgun (WGS) entry which is preliminary data.</text>
</comment>
<gene>
    <name evidence="7" type="ORF">TAPDE_001352</name>
</gene>
<keyword evidence="5" id="KW-0833">Ubl conjugation pathway</keyword>
<dbReference type="GO" id="GO:0043161">
    <property type="term" value="P:proteasome-mediated ubiquitin-dependent protein catabolic process"/>
    <property type="evidence" value="ECO:0007669"/>
    <property type="project" value="TreeGrafter"/>
</dbReference>
<dbReference type="PANTHER" id="PTHR46803">
    <property type="entry name" value="E3 UBIQUITIN-PROTEIN LIGASE CHIP"/>
    <property type="match status" value="1"/>
</dbReference>
<keyword evidence="4" id="KW-0677">Repeat</keyword>
<dbReference type="Pfam" id="PF18391">
    <property type="entry name" value="CHIP_TPR_N"/>
    <property type="match status" value="1"/>
</dbReference>
<sequence length="284" mass="32351">MSGGQYKSAEALKLDGNAAFKDGKYEKAMTSYTQAITKSNGRIPTYFTNRALCRLKTHKDSNDLESVIGDCQRALDLLSSQDVTFMKANYYIGQAQLELGRPNEAYTSLVKAYRTAIREKNASIFDIKDALMDARKQRWARSEKKRLEEEGALAQKLKSLIESECLWQIQIAGDDESRVELAKARAEEGQTSLQNLLQRSDERYRIREVPDYFVCPISLSIFSDPVITPSGRSYERTAILQHLKHNPFDPMTREPLIASKIFDNISLRDACEDFLKHNGWAVDY</sequence>
<organism evidence="7 8">
    <name type="scientific">Taphrina deformans (strain PYCC 5710 / ATCC 11124 / CBS 356.35 / IMI 108563 / JCM 9778 / NBRC 8474)</name>
    <name type="common">Peach leaf curl fungus</name>
    <name type="synonym">Lalaria deformans</name>
    <dbReference type="NCBI Taxonomy" id="1097556"/>
    <lineage>
        <taxon>Eukaryota</taxon>
        <taxon>Fungi</taxon>
        <taxon>Dikarya</taxon>
        <taxon>Ascomycota</taxon>
        <taxon>Taphrinomycotina</taxon>
        <taxon>Taphrinomycetes</taxon>
        <taxon>Taphrinales</taxon>
        <taxon>Taphrinaceae</taxon>
        <taxon>Taphrina</taxon>
    </lineage>
</organism>
<dbReference type="eggNOG" id="KOG4642">
    <property type="taxonomic scope" value="Eukaryota"/>
</dbReference>
<dbReference type="EMBL" id="CAHR02000043">
    <property type="protein sequence ID" value="CCG81515.1"/>
    <property type="molecule type" value="Genomic_DNA"/>
</dbReference>
<evidence type="ECO:0000256" key="2">
    <source>
        <dbReference type="ARBA" id="ARBA00012483"/>
    </source>
</evidence>
<reference evidence="7 8" key="1">
    <citation type="journal article" date="2013" name="MBio">
        <title>Genome sequencing of the plant pathogen Taphrina deformans, the causal agent of peach leaf curl.</title>
        <authorList>
            <person name="Cisse O.H."/>
            <person name="Almeida J.M.G.C.F."/>
            <person name="Fonseca A."/>
            <person name="Kumar A.A."/>
            <person name="Salojaervi J."/>
            <person name="Overmyer K."/>
            <person name="Hauser P.M."/>
            <person name="Pagni M."/>
        </authorList>
    </citation>
    <scope>NUCLEOTIDE SEQUENCE [LARGE SCALE GENOMIC DNA]</scope>
    <source>
        <strain evidence="8">PYCC 5710 / ATCC 11124 / CBS 356.35 / IMI 108563 / JCM 9778 / NBRC 8474</strain>
    </source>
</reference>
<keyword evidence="8" id="KW-1185">Reference proteome</keyword>
<dbReference type="PANTHER" id="PTHR46803:SF2">
    <property type="entry name" value="E3 UBIQUITIN-PROTEIN LIGASE CHIP"/>
    <property type="match status" value="1"/>
</dbReference>
<dbReference type="GO" id="GO:0005737">
    <property type="term" value="C:cytoplasm"/>
    <property type="evidence" value="ECO:0007669"/>
    <property type="project" value="TreeGrafter"/>
</dbReference>
<dbReference type="Gene3D" id="3.30.40.10">
    <property type="entry name" value="Zinc/RING finger domain, C3HC4 (zinc finger)"/>
    <property type="match status" value="1"/>
</dbReference>
<dbReference type="InterPro" id="IPR011990">
    <property type="entry name" value="TPR-like_helical_dom_sf"/>
</dbReference>
<dbReference type="PROSITE" id="PS51698">
    <property type="entry name" value="U_BOX"/>
    <property type="match status" value="1"/>
</dbReference>
<dbReference type="SUPFAM" id="SSF48452">
    <property type="entry name" value="TPR-like"/>
    <property type="match status" value="1"/>
</dbReference>
<dbReference type="Gene3D" id="1.25.40.10">
    <property type="entry name" value="Tetratricopeptide repeat domain"/>
    <property type="match status" value="1"/>
</dbReference>
<dbReference type="VEuPathDB" id="FungiDB:TAPDE_001352"/>
<evidence type="ECO:0000256" key="3">
    <source>
        <dbReference type="ARBA" id="ARBA00022679"/>
    </source>
</evidence>
<evidence type="ECO:0000256" key="4">
    <source>
        <dbReference type="ARBA" id="ARBA00022737"/>
    </source>
</evidence>
<dbReference type="InterPro" id="IPR003613">
    <property type="entry name" value="Ubox_domain"/>
</dbReference>
<evidence type="ECO:0000256" key="5">
    <source>
        <dbReference type="ARBA" id="ARBA00022786"/>
    </source>
</evidence>
<dbReference type="GO" id="GO:0051087">
    <property type="term" value="F:protein-folding chaperone binding"/>
    <property type="evidence" value="ECO:0007669"/>
    <property type="project" value="TreeGrafter"/>
</dbReference>
<feature type="domain" description="U-box" evidence="6">
    <location>
        <begin position="208"/>
        <end position="281"/>
    </location>
</feature>
<proteinExistence type="predicted"/>
<dbReference type="InterPro" id="IPR019734">
    <property type="entry name" value="TPR_rpt"/>
</dbReference>
<dbReference type="Pfam" id="PF04564">
    <property type="entry name" value="U-box"/>
    <property type="match status" value="1"/>
</dbReference>
<evidence type="ECO:0000259" key="6">
    <source>
        <dbReference type="PROSITE" id="PS51698"/>
    </source>
</evidence>
<name>R4X7V5_TAPDE</name>
<accession>R4X7V5</accession>
<dbReference type="SMART" id="SM00504">
    <property type="entry name" value="Ubox"/>
    <property type="match status" value="1"/>
</dbReference>
<dbReference type="AlphaFoldDB" id="R4X7V5"/>
<dbReference type="STRING" id="1097556.R4X7V5"/>
<dbReference type="GO" id="GO:0061630">
    <property type="term" value="F:ubiquitin protein ligase activity"/>
    <property type="evidence" value="ECO:0007669"/>
    <property type="project" value="UniProtKB-EC"/>
</dbReference>
<dbReference type="GO" id="GO:0000209">
    <property type="term" value="P:protein polyubiquitination"/>
    <property type="evidence" value="ECO:0007669"/>
    <property type="project" value="TreeGrafter"/>
</dbReference>
<dbReference type="GO" id="GO:0006515">
    <property type="term" value="P:protein quality control for misfolded or incompletely synthesized proteins"/>
    <property type="evidence" value="ECO:0007669"/>
    <property type="project" value="TreeGrafter"/>
</dbReference>
<dbReference type="GO" id="GO:0045862">
    <property type="term" value="P:positive regulation of proteolysis"/>
    <property type="evidence" value="ECO:0007669"/>
    <property type="project" value="TreeGrafter"/>
</dbReference>
<dbReference type="EC" id="2.3.2.27" evidence="2"/>
<protein>
    <recommendedName>
        <fullName evidence="2">RING-type E3 ubiquitin transferase</fullName>
        <ecNumber evidence="2">2.3.2.27</ecNumber>
    </recommendedName>
</protein>
<dbReference type="SMART" id="SM00028">
    <property type="entry name" value="TPR"/>
    <property type="match status" value="2"/>
</dbReference>
<dbReference type="Proteomes" id="UP000013776">
    <property type="component" value="Unassembled WGS sequence"/>
</dbReference>
<evidence type="ECO:0000313" key="7">
    <source>
        <dbReference type="EMBL" id="CCG81515.1"/>
    </source>
</evidence>
<evidence type="ECO:0000256" key="1">
    <source>
        <dbReference type="ARBA" id="ARBA00000900"/>
    </source>
</evidence>
<dbReference type="OrthoDB" id="629492at2759"/>
<dbReference type="SUPFAM" id="SSF57850">
    <property type="entry name" value="RING/U-box"/>
    <property type="match status" value="1"/>
</dbReference>
<dbReference type="GO" id="GO:0071218">
    <property type="term" value="P:cellular response to misfolded protein"/>
    <property type="evidence" value="ECO:0007669"/>
    <property type="project" value="TreeGrafter"/>
</dbReference>
<dbReference type="InterPro" id="IPR041312">
    <property type="entry name" value="CHIP_TPR_N"/>
</dbReference>
<comment type="catalytic activity">
    <reaction evidence="1">
        <text>S-ubiquitinyl-[E2 ubiquitin-conjugating enzyme]-L-cysteine + [acceptor protein]-L-lysine = [E2 ubiquitin-conjugating enzyme]-L-cysteine + N(6)-ubiquitinyl-[acceptor protein]-L-lysine.</text>
        <dbReference type="EC" id="2.3.2.27"/>
    </reaction>
</comment>
<keyword evidence="3" id="KW-0808">Transferase</keyword>
<dbReference type="InterPro" id="IPR013083">
    <property type="entry name" value="Znf_RING/FYVE/PHD"/>
</dbReference>
<evidence type="ECO:0000313" key="8">
    <source>
        <dbReference type="Proteomes" id="UP000013776"/>
    </source>
</evidence>